<evidence type="ECO:0000313" key="4">
    <source>
        <dbReference type="Proteomes" id="UP000199321"/>
    </source>
</evidence>
<dbReference type="Pfam" id="PF21347">
    <property type="entry name" value="DUF3108_like"/>
    <property type="match status" value="1"/>
</dbReference>
<sequence>MKNIISLLLVLFSTTIAISQSCSTYFPLTEDATYQMTNYKDGDTPVSVVDYAVTEVTKKDGKAIGTVHSITKDAAGAVISEMPYKVYCKNNVFSIDMESMIDQKTLEQYKEMNLKMTSTTLDYPNDLSIGSTLKRASIKMTMDIAGESTSIDMVIGNRKVIGEETITTAAGSFKCLVLTRTFNYTIPSLNMSESFKTKLWLAEGPGIVKQLDYNADDVLTMRSELTKYSQPKSRRRLQIMH</sequence>
<keyword evidence="4" id="KW-1185">Reference proteome</keyword>
<dbReference type="InterPro" id="IPR049279">
    <property type="entry name" value="DUF3108-like"/>
</dbReference>
<dbReference type="OrthoDB" id="665223at2"/>
<evidence type="ECO:0000256" key="1">
    <source>
        <dbReference type="SAM" id="SignalP"/>
    </source>
</evidence>
<protein>
    <recommendedName>
        <fullName evidence="2">DUF3108 domain-containing protein</fullName>
    </recommendedName>
</protein>
<name>A0A1G7C3Y4_9FLAO</name>
<organism evidence="3 4">
    <name type="scientific">Ulvibacter litoralis</name>
    <dbReference type="NCBI Taxonomy" id="227084"/>
    <lineage>
        <taxon>Bacteria</taxon>
        <taxon>Pseudomonadati</taxon>
        <taxon>Bacteroidota</taxon>
        <taxon>Flavobacteriia</taxon>
        <taxon>Flavobacteriales</taxon>
        <taxon>Flavobacteriaceae</taxon>
        <taxon>Ulvibacter</taxon>
    </lineage>
</organism>
<reference evidence="3 4" key="1">
    <citation type="submission" date="2016-10" db="EMBL/GenBank/DDBJ databases">
        <authorList>
            <person name="de Groot N.N."/>
        </authorList>
    </citation>
    <scope>NUCLEOTIDE SEQUENCE [LARGE SCALE GENOMIC DNA]</scope>
    <source>
        <strain evidence="3 4">DSM 16195</strain>
    </source>
</reference>
<accession>A0A1G7C3Y4</accession>
<dbReference type="EMBL" id="FNBA01000001">
    <property type="protein sequence ID" value="SDE33963.1"/>
    <property type="molecule type" value="Genomic_DNA"/>
</dbReference>
<dbReference type="PROSITE" id="PS51257">
    <property type="entry name" value="PROKAR_LIPOPROTEIN"/>
    <property type="match status" value="1"/>
</dbReference>
<feature type="signal peptide" evidence="1">
    <location>
        <begin position="1"/>
        <end position="19"/>
    </location>
</feature>
<dbReference type="Proteomes" id="UP000199321">
    <property type="component" value="Unassembled WGS sequence"/>
</dbReference>
<evidence type="ECO:0000259" key="2">
    <source>
        <dbReference type="Pfam" id="PF21347"/>
    </source>
</evidence>
<proteinExistence type="predicted"/>
<dbReference type="Gene3D" id="2.40.360.20">
    <property type="match status" value="1"/>
</dbReference>
<feature type="chain" id="PRO_5020197476" description="DUF3108 domain-containing protein" evidence="1">
    <location>
        <begin position="20"/>
        <end position="241"/>
    </location>
</feature>
<dbReference type="RefSeq" id="WP_139149339.1">
    <property type="nucleotide sequence ID" value="NZ_BMWO01000001.1"/>
</dbReference>
<feature type="domain" description="DUF3108" evidence="2">
    <location>
        <begin position="32"/>
        <end position="225"/>
    </location>
</feature>
<keyword evidence="1" id="KW-0732">Signal</keyword>
<evidence type="ECO:0000313" key="3">
    <source>
        <dbReference type="EMBL" id="SDE33963.1"/>
    </source>
</evidence>
<gene>
    <name evidence="3" type="ORF">SAMN05421855_101166</name>
</gene>
<dbReference type="AlphaFoldDB" id="A0A1G7C3Y4"/>
<dbReference type="STRING" id="227084.SAMN05421855_101166"/>